<name>A0AAE9EA41_CAEBR</name>
<feature type="region of interest" description="Disordered" evidence="2">
    <location>
        <begin position="711"/>
        <end position="732"/>
    </location>
</feature>
<dbReference type="AlphaFoldDB" id="A0AAE9EA41"/>
<feature type="coiled-coil region" evidence="1">
    <location>
        <begin position="500"/>
        <end position="534"/>
    </location>
</feature>
<evidence type="ECO:0000313" key="4">
    <source>
        <dbReference type="EMBL" id="UMM18979.1"/>
    </source>
</evidence>
<feature type="coiled-coil region" evidence="1">
    <location>
        <begin position="654"/>
        <end position="698"/>
    </location>
</feature>
<feature type="coiled-coil region" evidence="1">
    <location>
        <begin position="181"/>
        <end position="278"/>
    </location>
</feature>
<evidence type="ECO:0000256" key="3">
    <source>
        <dbReference type="SAM" id="SignalP"/>
    </source>
</evidence>
<proteinExistence type="predicted"/>
<feature type="region of interest" description="Disordered" evidence="2">
    <location>
        <begin position="142"/>
        <end position="162"/>
    </location>
</feature>
<accession>A0AAE9EA41</accession>
<dbReference type="Proteomes" id="UP000829354">
    <property type="component" value="Chromosome II"/>
</dbReference>
<reference evidence="4 5" key="1">
    <citation type="submission" date="2022-04" db="EMBL/GenBank/DDBJ databases">
        <title>Chromosome-level reference genomes for two strains of Caenorhabditis briggsae: an improved platform for comparative genomics.</title>
        <authorList>
            <person name="Stevens L."/>
            <person name="Andersen E."/>
        </authorList>
    </citation>
    <scope>NUCLEOTIDE SEQUENCE [LARGE SCALE GENOMIC DNA]</scope>
    <source>
        <strain evidence="4">VX34</strain>
        <tissue evidence="4">Whole-organism</tissue>
    </source>
</reference>
<keyword evidence="1" id="KW-0175">Coiled coil</keyword>
<evidence type="ECO:0000256" key="2">
    <source>
        <dbReference type="SAM" id="MobiDB-lite"/>
    </source>
</evidence>
<evidence type="ECO:0000313" key="5">
    <source>
        <dbReference type="Proteomes" id="UP000829354"/>
    </source>
</evidence>
<dbReference type="PANTHER" id="PTHR18863:SF6">
    <property type="entry name" value="COILED-COIL DOMAIN-CONTAINING PROTEIN 170"/>
    <property type="match status" value="1"/>
</dbReference>
<keyword evidence="3" id="KW-0732">Signal</keyword>
<feature type="chain" id="PRO_5042117813" evidence="3">
    <location>
        <begin position="18"/>
        <end position="732"/>
    </location>
</feature>
<dbReference type="InterPro" id="IPR039139">
    <property type="entry name" value="CCDC170-like"/>
</dbReference>
<feature type="signal peptide" evidence="3">
    <location>
        <begin position="1"/>
        <end position="17"/>
    </location>
</feature>
<protein>
    <submittedName>
        <fullName evidence="4">Uncharacterized protein</fullName>
    </submittedName>
</protein>
<feature type="coiled-coil region" evidence="1">
    <location>
        <begin position="302"/>
        <end position="336"/>
    </location>
</feature>
<feature type="compositionally biased region" description="Polar residues" evidence="2">
    <location>
        <begin position="720"/>
        <end position="732"/>
    </location>
</feature>
<dbReference type="PANTHER" id="PTHR18863">
    <property type="entry name" value="TSEC-2-RELATED"/>
    <property type="match status" value="1"/>
</dbReference>
<evidence type="ECO:0000256" key="1">
    <source>
        <dbReference type="SAM" id="Coils"/>
    </source>
</evidence>
<feature type="coiled-coil region" evidence="1">
    <location>
        <begin position="383"/>
        <end position="410"/>
    </location>
</feature>
<keyword evidence="5" id="KW-1185">Reference proteome</keyword>
<dbReference type="EMBL" id="CP092621">
    <property type="protein sequence ID" value="UMM18979.1"/>
    <property type="molecule type" value="Genomic_DNA"/>
</dbReference>
<sequence length="732" mass="84166">MLLVFVCCIFIFHLVNSGESHNLSNSQIVHLQLNALKESLISMKVFQFQKLFDENLVNMDTIFHPNFLFPNNVFASMGDTEFKDSLKVFTIFEPTATKTSIQALITIRSNPNSESVHQLDLSSEALVTSTLNIRGNKITQSLRPRTSPLNRNIGGHDLSREDLRSPDSVAATYTIRENRTERQTKVKLESLERRLKANEKARKEIEAEAEKWKDRATKNSRRLPELELELAENVQAKEEWQVKSQESEIQNKQLVEELTKLQQKLDDVESSQKTFQQKIVSAFDIDQEDLSKMENDSSVGNFDFLEKEMLNYKKKCSKLEQENIKLKEKLQQLSSSLTLNQNHVSTLMDHLETNKEQSREIHGICRKEIEIRQDHESRINHDVALLTSTINEQKMELEMLKAEIRCLRSYSQEMSTSNKNNIILLKSAETERKSFLETLSVLLNSDVEPTENNVKRTIRDLVRERNTEQTKRFEAEKAASSAEGVLLEQAKQQRNALFRARVSEEECSKSAEKIEELEQELLASDLERKNLEHKIATLENCISKVSQLLNVNVGGVFDVIFDRIEELIAQESVYRVVVNDNRFISENLLRGLQSVRKDIQVGKSGGVDGRKQPTSPTIVATAAKIIQERHTLKTMDKMDKLNKDLLATMTLETLRAADIEKTNLKKKMNEQDARIRQLEREKKEGERIRSIIQKWERRNVPKSEKSLLRKAPSVEHLRTKSQTSITGLSPVL</sequence>
<organism evidence="4 5">
    <name type="scientific">Caenorhabditis briggsae</name>
    <dbReference type="NCBI Taxonomy" id="6238"/>
    <lineage>
        <taxon>Eukaryota</taxon>
        <taxon>Metazoa</taxon>
        <taxon>Ecdysozoa</taxon>
        <taxon>Nematoda</taxon>
        <taxon>Chromadorea</taxon>
        <taxon>Rhabditida</taxon>
        <taxon>Rhabditina</taxon>
        <taxon>Rhabditomorpha</taxon>
        <taxon>Rhabditoidea</taxon>
        <taxon>Rhabditidae</taxon>
        <taxon>Peloderinae</taxon>
        <taxon>Caenorhabditis</taxon>
    </lineage>
</organism>
<gene>
    <name evidence="4" type="ORF">L5515_014791</name>
</gene>